<evidence type="ECO:0000256" key="1">
    <source>
        <dbReference type="ARBA" id="ARBA00022737"/>
    </source>
</evidence>
<sequence length="403" mass="44532">MTATGNSFLNYEFLMTANSVPQRHFTSSTNVGAPITVEVPNLGCPGDRTSMAPSSFVMSEWGQAAASYETLASNQVGTAMLSQQTQARGSNDKPPLIKRPWTREDDEVLRKMVIRHGNRKWAEIAKNLPGRTGKQCRERWINHLHPNIKKDVWTREEDKILIEAHKNYGESWSVIARYLPGRSGNNVKNHWYGTARRLNSKRQVKQTSLLEDYIRSKPSQSIKTTPPMSGPEPFDNLEYNTGLIGAGSTPAIQAPSFSTPPELMAYTSVLNSATIPSQLESLDIFRTPVPTTLPLNTDHEHHGDKYDLPSAAEGNLHFGGSHHIVGCQGSQPPYLGLYPSSSLAGSHVDGGTVAYDLQSFNQANEGRHYYGEADPSSVGFGVMNDNDIIGQFMDDSDQSRWIN</sequence>
<dbReference type="STRING" id="77586.A0A0D9WX14"/>
<evidence type="ECO:0000259" key="3">
    <source>
        <dbReference type="PROSITE" id="PS50090"/>
    </source>
</evidence>
<dbReference type="InterPro" id="IPR017930">
    <property type="entry name" value="Myb_dom"/>
</dbReference>
<evidence type="ECO:0000259" key="4">
    <source>
        <dbReference type="PROSITE" id="PS51294"/>
    </source>
</evidence>
<dbReference type="EnsemblPlants" id="LPERR07G06890.1">
    <property type="protein sequence ID" value="LPERR07G06890.1"/>
    <property type="gene ID" value="LPERR07G06890"/>
</dbReference>
<dbReference type="eggNOG" id="KOG0048">
    <property type="taxonomic scope" value="Eukaryota"/>
</dbReference>
<dbReference type="Gramene" id="LPERR07G06890.1">
    <property type="protein sequence ID" value="LPERR07G06890.1"/>
    <property type="gene ID" value="LPERR07G06890"/>
</dbReference>
<dbReference type="GO" id="GO:0000978">
    <property type="term" value="F:RNA polymerase II cis-regulatory region sequence-specific DNA binding"/>
    <property type="evidence" value="ECO:0007669"/>
    <property type="project" value="TreeGrafter"/>
</dbReference>
<dbReference type="CDD" id="cd00167">
    <property type="entry name" value="SANT"/>
    <property type="match status" value="2"/>
</dbReference>
<dbReference type="PROSITE" id="PS51294">
    <property type="entry name" value="HTH_MYB"/>
    <property type="match status" value="2"/>
</dbReference>
<organism evidence="5 6">
    <name type="scientific">Leersia perrieri</name>
    <dbReference type="NCBI Taxonomy" id="77586"/>
    <lineage>
        <taxon>Eukaryota</taxon>
        <taxon>Viridiplantae</taxon>
        <taxon>Streptophyta</taxon>
        <taxon>Embryophyta</taxon>
        <taxon>Tracheophyta</taxon>
        <taxon>Spermatophyta</taxon>
        <taxon>Magnoliopsida</taxon>
        <taxon>Liliopsida</taxon>
        <taxon>Poales</taxon>
        <taxon>Poaceae</taxon>
        <taxon>BOP clade</taxon>
        <taxon>Oryzoideae</taxon>
        <taxon>Oryzeae</taxon>
        <taxon>Oryzinae</taxon>
        <taxon>Leersia</taxon>
    </lineage>
</organism>
<keyword evidence="2" id="KW-0238">DNA-binding</keyword>
<dbReference type="InterPro" id="IPR001005">
    <property type="entry name" value="SANT/Myb"/>
</dbReference>
<dbReference type="Gene3D" id="1.10.10.60">
    <property type="entry name" value="Homeodomain-like"/>
    <property type="match status" value="2"/>
</dbReference>
<dbReference type="SUPFAM" id="SSF46689">
    <property type="entry name" value="Homeodomain-like"/>
    <property type="match status" value="1"/>
</dbReference>
<feature type="domain" description="HTH myb-type" evidence="4">
    <location>
        <begin position="149"/>
        <end position="199"/>
    </location>
</feature>
<keyword evidence="1" id="KW-0677">Repeat</keyword>
<dbReference type="HOGENOM" id="CLU_056642_0_0_1"/>
<name>A0A0D9WX14_9ORYZ</name>
<dbReference type="FunFam" id="1.10.10.60:FF:000010">
    <property type="entry name" value="Transcriptional activator Myb isoform A"/>
    <property type="match status" value="1"/>
</dbReference>
<feature type="domain" description="HTH myb-type" evidence="4">
    <location>
        <begin position="93"/>
        <end position="148"/>
    </location>
</feature>
<reference evidence="5" key="3">
    <citation type="submission" date="2015-04" db="UniProtKB">
        <authorList>
            <consortium name="EnsemblPlants"/>
        </authorList>
    </citation>
    <scope>IDENTIFICATION</scope>
</reference>
<dbReference type="AlphaFoldDB" id="A0A0D9WX14"/>
<dbReference type="PROSITE" id="PS50090">
    <property type="entry name" value="MYB_LIKE"/>
    <property type="match status" value="2"/>
</dbReference>
<dbReference type="InterPro" id="IPR009057">
    <property type="entry name" value="Homeodomain-like_sf"/>
</dbReference>
<proteinExistence type="predicted"/>
<reference evidence="6" key="2">
    <citation type="submission" date="2013-12" db="EMBL/GenBank/DDBJ databases">
        <authorList>
            <person name="Yu Y."/>
            <person name="Lee S."/>
            <person name="de Baynast K."/>
            <person name="Wissotski M."/>
            <person name="Liu L."/>
            <person name="Talag J."/>
            <person name="Goicoechea J."/>
            <person name="Angelova A."/>
            <person name="Jetty R."/>
            <person name="Kudrna D."/>
            <person name="Golser W."/>
            <person name="Rivera L."/>
            <person name="Zhang J."/>
            <person name="Wing R."/>
        </authorList>
    </citation>
    <scope>NUCLEOTIDE SEQUENCE</scope>
</reference>
<dbReference type="GO" id="GO:0005634">
    <property type="term" value="C:nucleus"/>
    <property type="evidence" value="ECO:0007669"/>
    <property type="project" value="TreeGrafter"/>
</dbReference>
<evidence type="ECO:0000256" key="2">
    <source>
        <dbReference type="ARBA" id="ARBA00023125"/>
    </source>
</evidence>
<reference evidence="5 6" key="1">
    <citation type="submission" date="2012-08" db="EMBL/GenBank/DDBJ databases">
        <title>Oryza genome evolution.</title>
        <authorList>
            <person name="Wing R.A."/>
        </authorList>
    </citation>
    <scope>NUCLEOTIDE SEQUENCE</scope>
</reference>
<accession>A0A0D9WX14</accession>
<dbReference type="PANTHER" id="PTHR45614:SF273">
    <property type="entry name" value="MYB DOMAIN PROTEIN 100-RELATED"/>
    <property type="match status" value="1"/>
</dbReference>
<keyword evidence="6" id="KW-1185">Reference proteome</keyword>
<feature type="domain" description="Myb-like" evidence="3">
    <location>
        <begin position="145"/>
        <end position="195"/>
    </location>
</feature>
<dbReference type="Proteomes" id="UP000032180">
    <property type="component" value="Chromosome 7"/>
</dbReference>
<dbReference type="PANTHER" id="PTHR45614">
    <property type="entry name" value="MYB PROTEIN-RELATED"/>
    <property type="match status" value="1"/>
</dbReference>
<dbReference type="SMART" id="SM00717">
    <property type="entry name" value="SANT"/>
    <property type="match status" value="2"/>
</dbReference>
<dbReference type="Pfam" id="PF13921">
    <property type="entry name" value="Myb_DNA-bind_6"/>
    <property type="match status" value="1"/>
</dbReference>
<evidence type="ECO:0000313" key="6">
    <source>
        <dbReference type="Proteomes" id="UP000032180"/>
    </source>
</evidence>
<evidence type="ECO:0000313" key="5">
    <source>
        <dbReference type="EnsemblPlants" id="LPERR07G06890.1"/>
    </source>
</evidence>
<dbReference type="InterPro" id="IPR050560">
    <property type="entry name" value="MYB_TF"/>
</dbReference>
<feature type="domain" description="Myb-like" evidence="3">
    <location>
        <begin position="93"/>
        <end position="144"/>
    </location>
</feature>
<dbReference type="GO" id="GO:0000981">
    <property type="term" value="F:DNA-binding transcription factor activity, RNA polymerase II-specific"/>
    <property type="evidence" value="ECO:0007669"/>
    <property type="project" value="TreeGrafter"/>
</dbReference>
<protein>
    <submittedName>
        <fullName evidence="5">Uncharacterized protein</fullName>
    </submittedName>
</protein>